<keyword evidence="3" id="KW-0804">Transcription</keyword>
<proteinExistence type="predicted"/>
<dbReference type="SMART" id="SM00342">
    <property type="entry name" value="HTH_ARAC"/>
    <property type="match status" value="1"/>
</dbReference>
<evidence type="ECO:0000313" key="5">
    <source>
        <dbReference type="EMBL" id="MBW7475474.1"/>
    </source>
</evidence>
<dbReference type="PROSITE" id="PS01124">
    <property type="entry name" value="HTH_ARAC_FAMILY_2"/>
    <property type="match status" value="1"/>
</dbReference>
<dbReference type="Proteomes" id="UP000812277">
    <property type="component" value="Unassembled WGS sequence"/>
</dbReference>
<gene>
    <name evidence="5" type="ORF">K0T92_12005</name>
</gene>
<dbReference type="InterPro" id="IPR009057">
    <property type="entry name" value="Homeodomain-like_sf"/>
</dbReference>
<accession>A0ABS7D6B0</accession>
<dbReference type="PANTHER" id="PTHR43280">
    <property type="entry name" value="ARAC-FAMILY TRANSCRIPTIONAL REGULATOR"/>
    <property type="match status" value="1"/>
</dbReference>
<dbReference type="InterPro" id="IPR018060">
    <property type="entry name" value="HTH_AraC"/>
</dbReference>
<evidence type="ECO:0000256" key="1">
    <source>
        <dbReference type="ARBA" id="ARBA00023015"/>
    </source>
</evidence>
<keyword evidence="1" id="KW-0805">Transcription regulation</keyword>
<reference evidence="5 6" key="1">
    <citation type="submission" date="2021-07" db="EMBL/GenBank/DDBJ databases">
        <title>Paenibacillus radiodurans sp. nov., isolated from the southeastern edge of Tengger Desert.</title>
        <authorList>
            <person name="Zhang G."/>
        </authorList>
    </citation>
    <scope>NUCLEOTIDE SEQUENCE [LARGE SCALE GENOMIC DNA]</scope>
    <source>
        <strain evidence="5 6">DT7-4</strain>
    </source>
</reference>
<keyword evidence="2" id="KW-0238">DNA-binding</keyword>
<evidence type="ECO:0000259" key="4">
    <source>
        <dbReference type="PROSITE" id="PS01124"/>
    </source>
</evidence>
<sequence>MELATTGRLHYPGLHHVMRCEPRTVREGSLGFGSRYRLLLVEQGTGLIEVNGRIYPLTAPAVYCLNETSTLDIANCAQLMTKSVYFQPDIINSRFTFDNLSHTEVLHGSDSQDLWCLIPFREHTPTFYGCIPIDTVMTRHISMVLEATADLLENQNDEFWPCRSRSYLLELLFLISRTYKQTSASPELPLTALDESVRPIIAYLHTNYRHKIMLEDLTKQFHTNKTTLNNRFRAATGQSVMAYLGGIRMQSAASLLRNTLLPVNEIVFMVGMNDDAHFIRSFRNHAGCTPAEYRGLHCWLLSR</sequence>
<keyword evidence="6" id="KW-1185">Reference proteome</keyword>
<dbReference type="PANTHER" id="PTHR43280:SF28">
    <property type="entry name" value="HTH-TYPE TRANSCRIPTIONAL ACTIVATOR RHAS"/>
    <property type="match status" value="1"/>
</dbReference>
<organism evidence="5 6">
    <name type="scientific">Paenibacillus oenotherae</name>
    <dbReference type="NCBI Taxonomy" id="1435645"/>
    <lineage>
        <taxon>Bacteria</taxon>
        <taxon>Bacillati</taxon>
        <taxon>Bacillota</taxon>
        <taxon>Bacilli</taxon>
        <taxon>Bacillales</taxon>
        <taxon>Paenibacillaceae</taxon>
        <taxon>Paenibacillus</taxon>
    </lineage>
</organism>
<evidence type="ECO:0000256" key="3">
    <source>
        <dbReference type="ARBA" id="ARBA00023163"/>
    </source>
</evidence>
<evidence type="ECO:0000313" key="6">
    <source>
        <dbReference type="Proteomes" id="UP000812277"/>
    </source>
</evidence>
<dbReference type="EMBL" id="JAHZIJ010000007">
    <property type="protein sequence ID" value="MBW7475474.1"/>
    <property type="molecule type" value="Genomic_DNA"/>
</dbReference>
<dbReference type="Gene3D" id="1.10.10.60">
    <property type="entry name" value="Homeodomain-like"/>
    <property type="match status" value="1"/>
</dbReference>
<dbReference type="SUPFAM" id="SSF46689">
    <property type="entry name" value="Homeodomain-like"/>
    <property type="match status" value="2"/>
</dbReference>
<evidence type="ECO:0000256" key="2">
    <source>
        <dbReference type="ARBA" id="ARBA00023125"/>
    </source>
</evidence>
<feature type="domain" description="HTH araC/xylS-type" evidence="4">
    <location>
        <begin position="198"/>
        <end position="296"/>
    </location>
</feature>
<dbReference type="Pfam" id="PF12833">
    <property type="entry name" value="HTH_18"/>
    <property type="match status" value="1"/>
</dbReference>
<name>A0ABS7D6B0_9BACL</name>
<dbReference type="RefSeq" id="WP_219872716.1">
    <property type="nucleotide sequence ID" value="NZ_JAHZIJ010000007.1"/>
</dbReference>
<comment type="caution">
    <text evidence="5">The sequence shown here is derived from an EMBL/GenBank/DDBJ whole genome shotgun (WGS) entry which is preliminary data.</text>
</comment>
<protein>
    <submittedName>
        <fullName evidence="5">AraC family transcriptional regulator</fullName>
    </submittedName>
</protein>